<feature type="transmembrane region" description="Helical" evidence="1">
    <location>
        <begin position="90"/>
        <end position="108"/>
    </location>
</feature>
<gene>
    <name evidence="2" type="ORF">UU9_03742</name>
</gene>
<dbReference type="EMBL" id="AJXU01000017">
    <property type="protein sequence ID" value="EIL91686.1"/>
    <property type="molecule type" value="Genomic_DNA"/>
</dbReference>
<dbReference type="PATRIC" id="fig|1163408.3.peg.767"/>
<dbReference type="eggNOG" id="ENOG5032TYU">
    <property type="taxonomic scope" value="Bacteria"/>
</dbReference>
<feature type="transmembrane region" description="Helical" evidence="1">
    <location>
        <begin position="120"/>
        <end position="140"/>
    </location>
</feature>
<comment type="caution">
    <text evidence="2">The sequence shown here is derived from an EMBL/GenBank/DDBJ whole genome shotgun (WGS) entry which is preliminary data.</text>
</comment>
<organism evidence="2 3">
    <name type="scientific">Rhodanobacter fulvus Jip2</name>
    <dbReference type="NCBI Taxonomy" id="1163408"/>
    <lineage>
        <taxon>Bacteria</taxon>
        <taxon>Pseudomonadati</taxon>
        <taxon>Pseudomonadota</taxon>
        <taxon>Gammaproteobacteria</taxon>
        <taxon>Lysobacterales</taxon>
        <taxon>Rhodanobacteraceae</taxon>
        <taxon>Rhodanobacter</taxon>
    </lineage>
</organism>
<keyword evidence="1" id="KW-0812">Transmembrane</keyword>
<evidence type="ECO:0000313" key="2">
    <source>
        <dbReference type="EMBL" id="EIL91686.1"/>
    </source>
</evidence>
<protein>
    <submittedName>
        <fullName evidence="2">TonB-dependent receptor</fullName>
    </submittedName>
</protein>
<keyword evidence="2" id="KW-0675">Receptor</keyword>
<feature type="transmembrane region" description="Helical" evidence="1">
    <location>
        <begin position="26"/>
        <end position="46"/>
    </location>
</feature>
<keyword evidence="1" id="KW-0472">Membrane</keyword>
<dbReference type="Proteomes" id="UP000004210">
    <property type="component" value="Unassembled WGS sequence"/>
</dbReference>
<accession>I4VWU5</accession>
<evidence type="ECO:0000256" key="1">
    <source>
        <dbReference type="SAM" id="Phobius"/>
    </source>
</evidence>
<name>I4VWU5_9GAMM</name>
<keyword evidence="3" id="KW-1185">Reference proteome</keyword>
<proteinExistence type="predicted"/>
<dbReference type="STRING" id="1163408.UU9_03742"/>
<dbReference type="AlphaFoldDB" id="I4VWU5"/>
<reference evidence="2 3" key="1">
    <citation type="journal article" date="2012" name="J. Bacteriol.">
        <title>Genome sequences for six rhodanobacter strains, isolated from soils and the terrestrial subsurface, with variable denitrification capabilities.</title>
        <authorList>
            <person name="Kostka J.E."/>
            <person name="Green S.J."/>
            <person name="Rishishwar L."/>
            <person name="Prakash O."/>
            <person name="Katz L.S."/>
            <person name="Marino-Ramirez L."/>
            <person name="Jordan I.K."/>
            <person name="Munk C."/>
            <person name="Ivanova N."/>
            <person name="Mikhailova N."/>
            <person name="Watson D.B."/>
            <person name="Brown S.D."/>
            <person name="Palumbo A.V."/>
            <person name="Brooks S.C."/>
        </authorList>
    </citation>
    <scope>NUCLEOTIDE SEQUENCE [LARGE SCALE GENOMIC DNA]</scope>
    <source>
        <strain evidence="3">Jip2T</strain>
    </source>
</reference>
<evidence type="ECO:0000313" key="3">
    <source>
        <dbReference type="Proteomes" id="UP000004210"/>
    </source>
</evidence>
<feature type="transmembrane region" description="Helical" evidence="1">
    <location>
        <begin position="58"/>
        <end position="78"/>
    </location>
</feature>
<sequence length="158" mass="16814">MDDRGRPVLAGVHPGWGSVMGFDRKYLVWALGYAVVGMGVGIYMAASKNHAEYVAHAHILLVGFVVSLVYGLIHRLWLHQPRRAIAQVQFVLHQAATVVLLAGLLLLYGNAAPEAALEPFLGIGAIGVLLAMLLMILMVIKYAAAAEVTVPGLLPPAA</sequence>
<keyword evidence="1" id="KW-1133">Transmembrane helix</keyword>